<dbReference type="PANTHER" id="PTHR43537">
    <property type="entry name" value="TRANSCRIPTIONAL REGULATOR, GNTR FAMILY"/>
    <property type="match status" value="1"/>
</dbReference>
<dbReference type="Proteomes" id="UP000501168">
    <property type="component" value="Chromosome"/>
</dbReference>
<evidence type="ECO:0000259" key="4">
    <source>
        <dbReference type="SMART" id="SM00345"/>
    </source>
</evidence>
<evidence type="ECO:0000256" key="2">
    <source>
        <dbReference type="ARBA" id="ARBA00023125"/>
    </source>
</evidence>
<dbReference type="PRINTS" id="PR00035">
    <property type="entry name" value="HTHGNTR"/>
</dbReference>
<feature type="domain" description="HTH gntR-type" evidence="4">
    <location>
        <begin position="7"/>
        <end position="63"/>
    </location>
</feature>
<dbReference type="InParanoid" id="A0A6G9IBD8"/>
<evidence type="ECO:0000256" key="1">
    <source>
        <dbReference type="ARBA" id="ARBA00023015"/>
    </source>
</evidence>
<dbReference type="EMBL" id="CP050253">
    <property type="protein sequence ID" value="QIQ21147.1"/>
    <property type="molecule type" value="Genomic_DNA"/>
</dbReference>
<dbReference type="SMART" id="SM00345">
    <property type="entry name" value="HTH_GNTR"/>
    <property type="match status" value="1"/>
</dbReference>
<protein>
    <submittedName>
        <fullName evidence="6">GntR family transcriptional regulator</fullName>
    </submittedName>
</protein>
<feature type="domain" description="GntR C-terminal" evidence="5">
    <location>
        <begin position="73"/>
        <end position="193"/>
    </location>
</feature>
<dbReference type="InterPro" id="IPR036390">
    <property type="entry name" value="WH_DNA-bd_sf"/>
</dbReference>
<dbReference type="GO" id="GO:0003677">
    <property type="term" value="F:DNA binding"/>
    <property type="evidence" value="ECO:0007669"/>
    <property type="project" value="UniProtKB-KW"/>
</dbReference>
<dbReference type="Pfam" id="PF07729">
    <property type="entry name" value="FCD"/>
    <property type="match status" value="1"/>
</dbReference>
<evidence type="ECO:0000256" key="3">
    <source>
        <dbReference type="ARBA" id="ARBA00023163"/>
    </source>
</evidence>
<proteinExistence type="predicted"/>
<dbReference type="SMART" id="SM00895">
    <property type="entry name" value="FCD"/>
    <property type="match status" value="1"/>
</dbReference>
<sequence>MNSNEEIYQELKNRIIQNEITGAISESDLCAKFNISRTPLREAIFRLINEGWIDYTKNKTKVVKPITLKELIDIFQIRADIEIMLLTLSWHNINTAIYQQIKHNIQIGLKTKDINLLMSSDNQLHHQLLEDCRNELVIRMLSFIYDRLRMLRAENPQDNAIFYSSEEHLAICDAILERDLDKTKQAIENHVNNSKKRLLSTLS</sequence>
<evidence type="ECO:0000313" key="7">
    <source>
        <dbReference type="Proteomes" id="UP000501168"/>
    </source>
</evidence>
<reference evidence="6 7" key="1">
    <citation type="submission" date="2020-03" db="EMBL/GenBank/DDBJ databases">
        <title>Complete genome sequence of Orbus sp. IPMB12 (BCRC 80908).</title>
        <authorList>
            <person name="Lo W.-S."/>
            <person name="Chang T.-H."/>
            <person name="Kuo C.-H."/>
        </authorList>
    </citation>
    <scope>NUCLEOTIDE SEQUENCE [LARGE SCALE GENOMIC DNA]</scope>
    <source>
        <strain evidence="6 7">IPMB12</strain>
    </source>
</reference>
<dbReference type="InterPro" id="IPR036388">
    <property type="entry name" value="WH-like_DNA-bd_sf"/>
</dbReference>
<dbReference type="AlphaFoldDB" id="A0A6G9IBD8"/>
<gene>
    <name evidence="6" type="ORF">IPMB12_05320</name>
</gene>
<keyword evidence="1" id="KW-0805">Transcription regulation</keyword>
<keyword evidence="7" id="KW-1185">Reference proteome</keyword>
<dbReference type="Gene3D" id="1.20.120.530">
    <property type="entry name" value="GntR ligand-binding domain-like"/>
    <property type="match status" value="1"/>
</dbReference>
<name>A0A6G9IBD8_9GAMM</name>
<keyword evidence="2" id="KW-0238">DNA-binding</keyword>
<dbReference type="SUPFAM" id="SSF48008">
    <property type="entry name" value="GntR ligand-binding domain-like"/>
    <property type="match status" value="1"/>
</dbReference>
<evidence type="ECO:0000259" key="5">
    <source>
        <dbReference type="SMART" id="SM00895"/>
    </source>
</evidence>
<dbReference type="PANTHER" id="PTHR43537:SF24">
    <property type="entry name" value="GLUCONATE OPERON TRANSCRIPTIONAL REPRESSOR"/>
    <property type="match status" value="1"/>
</dbReference>
<dbReference type="Pfam" id="PF00392">
    <property type="entry name" value="GntR"/>
    <property type="match status" value="1"/>
</dbReference>
<dbReference type="InterPro" id="IPR000524">
    <property type="entry name" value="Tscrpt_reg_HTH_GntR"/>
</dbReference>
<dbReference type="RefSeq" id="WP_166915651.1">
    <property type="nucleotide sequence ID" value="NZ_CP050253.1"/>
</dbReference>
<dbReference type="GO" id="GO:0003700">
    <property type="term" value="F:DNA-binding transcription factor activity"/>
    <property type="evidence" value="ECO:0007669"/>
    <property type="project" value="InterPro"/>
</dbReference>
<dbReference type="KEGG" id="orb:IPMB12_05320"/>
<organism evidence="6 7">
    <name type="scientific">Zophobihabitans entericus</name>
    <dbReference type="NCBI Taxonomy" id="1635327"/>
    <lineage>
        <taxon>Bacteria</taxon>
        <taxon>Pseudomonadati</taxon>
        <taxon>Pseudomonadota</taxon>
        <taxon>Gammaproteobacteria</taxon>
        <taxon>Orbales</taxon>
        <taxon>Orbaceae</taxon>
        <taxon>Zophobihabitans</taxon>
    </lineage>
</organism>
<accession>A0A6G9IBD8</accession>
<evidence type="ECO:0000313" key="6">
    <source>
        <dbReference type="EMBL" id="QIQ21147.1"/>
    </source>
</evidence>
<dbReference type="InterPro" id="IPR008920">
    <property type="entry name" value="TF_FadR/GntR_C"/>
</dbReference>
<dbReference type="Gene3D" id="1.10.10.10">
    <property type="entry name" value="Winged helix-like DNA-binding domain superfamily/Winged helix DNA-binding domain"/>
    <property type="match status" value="1"/>
</dbReference>
<keyword evidence="3" id="KW-0804">Transcription</keyword>
<dbReference type="SUPFAM" id="SSF46785">
    <property type="entry name" value="Winged helix' DNA-binding domain"/>
    <property type="match status" value="1"/>
</dbReference>
<dbReference type="InterPro" id="IPR011711">
    <property type="entry name" value="GntR_C"/>
</dbReference>